<feature type="domain" description="DDT" evidence="11">
    <location>
        <begin position="498"/>
        <end position="563"/>
    </location>
</feature>
<name>A0ABD1MHL7_9FABA</name>
<keyword evidence="5" id="KW-0597">Phosphoprotein</keyword>
<protein>
    <recommendedName>
        <fullName evidence="11">DDT domain-containing protein</fullName>
    </recommendedName>
</protein>
<evidence type="ECO:0000256" key="3">
    <source>
        <dbReference type="ARBA" id="ARBA00022490"/>
    </source>
</evidence>
<comment type="subcellular location">
    <subcellularLocation>
        <location evidence="2">Cytoplasm</location>
    </subcellularLocation>
    <subcellularLocation>
        <location evidence="1">Nucleus</location>
    </subcellularLocation>
</comment>
<dbReference type="GO" id="GO:0005737">
    <property type="term" value="C:cytoplasm"/>
    <property type="evidence" value="ECO:0007669"/>
    <property type="project" value="UniProtKB-SubCell"/>
</dbReference>
<dbReference type="AlphaFoldDB" id="A0ABD1MHL7"/>
<evidence type="ECO:0000256" key="9">
    <source>
        <dbReference type="ARBA" id="ARBA00023242"/>
    </source>
</evidence>
<evidence type="ECO:0000256" key="7">
    <source>
        <dbReference type="ARBA" id="ARBA00023015"/>
    </source>
</evidence>
<dbReference type="EMBL" id="JBGMDY010000005">
    <property type="protein sequence ID" value="KAL2335290.1"/>
    <property type="molecule type" value="Genomic_DNA"/>
</dbReference>
<dbReference type="PANTHER" id="PTHR31169">
    <property type="entry name" value="OS05G0300700 PROTEIN"/>
    <property type="match status" value="1"/>
</dbReference>
<evidence type="ECO:0000313" key="12">
    <source>
        <dbReference type="EMBL" id="KAL2335290.1"/>
    </source>
</evidence>
<keyword evidence="13" id="KW-1185">Reference proteome</keyword>
<evidence type="ECO:0000256" key="1">
    <source>
        <dbReference type="ARBA" id="ARBA00004123"/>
    </source>
</evidence>
<dbReference type="PROSITE" id="PS50827">
    <property type="entry name" value="DDT"/>
    <property type="match status" value="1"/>
</dbReference>
<keyword evidence="6" id="KW-0832">Ubl conjugation</keyword>
<keyword evidence="4" id="KW-1017">Isopeptide bond</keyword>
<organism evidence="12 13">
    <name type="scientific">Flemingia macrophylla</name>
    <dbReference type="NCBI Taxonomy" id="520843"/>
    <lineage>
        <taxon>Eukaryota</taxon>
        <taxon>Viridiplantae</taxon>
        <taxon>Streptophyta</taxon>
        <taxon>Embryophyta</taxon>
        <taxon>Tracheophyta</taxon>
        <taxon>Spermatophyta</taxon>
        <taxon>Magnoliopsida</taxon>
        <taxon>eudicotyledons</taxon>
        <taxon>Gunneridae</taxon>
        <taxon>Pentapetalae</taxon>
        <taxon>rosids</taxon>
        <taxon>fabids</taxon>
        <taxon>Fabales</taxon>
        <taxon>Fabaceae</taxon>
        <taxon>Papilionoideae</taxon>
        <taxon>50 kb inversion clade</taxon>
        <taxon>NPAAA clade</taxon>
        <taxon>indigoferoid/millettioid clade</taxon>
        <taxon>Phaseoleae</taxon>
        <taxon>Flemingia</taxon>
    </lineage>
</organism>
<feature type="region of interest" description="Disordered" evidence="10">
    <location>
        <begin position="340"/>
        <end position="393"/>
    </location>
</feature>
<keyword evidence="9" id="KW-0539">Nucleus</keyword>
<sequence>MEILGSAAAQLQNSSQVVAGDKKKRRSNSLGVRIVGTRIYDSANGKTCHQVVMVCSDGDMQMWDRGNVEMIHGDMQMWDRGNGNDVWLLHGDMQMWDRGNGNDVWLLHGDMQMWDRGNGNDVWLLHGDMQICLFLFLDFEVCLDGNLSVSWFSTLKCRQKTRDFSAACKNLKKGKPCPIRFCHKCLLNRYGEVAEEVERVAEWRCPKCRDICNCSVCEKKQGRKPTGQLIRMAKAHGFKSVAEMLESSRANNKSEDLKSNDVNDAVLPPKESNVGEDQKRGRNSSSAKVVRSNAVSPMKQIESDKELVVLLSGEIGKENSSDVNSALKLDSLNPNKVSLCKMSKKTKRKELKEISNDDNVDGAHKKKSSKRSKISEEIPKEEPNCDTKDSNQVSETGIEVDSNHDTDRHASGLQIQTHKNNHNSSVDHANDALGPVNVASQDYLFNPNQHDNAGSKFQPGVARLPNVGDNWEMEKIEEEIPLPPGNEITEILDNEFPPEAVGDAFQLLEFCRVFGKAIDLKKGEAEAILRELVSKRNLRRGQSTLVVQFQIRVLTLILIDSGNESPSLTSNGSNSWLKPLEDLITGSNLVLKDFPMDWLKEGISGYYNLDLSTKLALLNFLCDEALGTEKLRRFIEDENSRRAVEVKEAKSKVAAAKEKEKGFRDKLQKEMAKAFMPNVSPLQMENHDALLTEIKTEVAQAHAEVLELKSTIPKEKQSSDAIRIKPEFVDCNGHGFWKLKSYNGDAVLLQDIKIQDETATAPEEKWFVYGPEKKDEVDKYISSRAKMLKRQKVSHMLCSEAHT</sequence>
<proteinExistence type="predicted"/>
<dbReference type="Proteomes" id="UP001603857">
    <property type="component" value="Unassembled WGS sequence"/>
</dbReference>
<feature type="region of interest" description="Disordered" evidence="10">
    <location>
        <begin position="249"/>
        <end position="297"/>
    </location>
</feature>
<evidence type="ECO:0000259" key="11">
    <source>
        <dbReference type="PROSITE" id="PS50827"/>
    </source>
</evidence>
<evidence type="ECO:0000256" key="8">
    <source>
        <dbReference type="ARBA" id="ARBA00023163"/>
    </source>
</evidence>
<evidence type="ECO:0000256" key="2">
    <source>
        <dbReference type="ARBA" id="ARBA00004496"/>
    </source>
</evidence>
<accession>A0ABD1MHL7</accession>
<evidence type="ECO:0000256" key="4">
    <source>
        <dbReference type="ARBA" id="ARBA00022499"/>
    </source>
</evidence>
<evidence type="ECO:0000313" key="13">
    <source>
        <dbReference type="Proteomes" id="UP001603857"/>
    </source>
</evidence>
<keyword evidence="7" id="KW-0805">Transcription regulation</keyword>
<dbReference type="Pfam" id="PF10497">
    <property type="entry name" value="zf-4CXXC_R1"/>
    <property type="match status" value="1"/>
</dbReference>
<dbReference type="InterPro" id="IPR018501">
    <property type="entry name" value="DDT_dom"/>
</dbReference>
<keyword evidence="3" id="KW-0963">Cytoplasm</keyword>
<dbReference type="Pfam" id="PF15612">
    <property type="entry name" value="WHIM1"/>
    <property type="match status" value="1"/>
</dbReference>
<dbReference type="SMART" id="SM00571">
    <property type="entry name" value="DDT"/>
    <property type="match status" value="1"/>
</dbReference>
<comment type="caution">
    <text evidence="12">The sequence shown here is derived from an EMBL/GenBank/DDBJ whole genome shotgun (WGS) entry which is preliminary data.</text>
</comment>
<gene>
    <name evidence="12" type="ORF">Fmac_016503</name>
</gene>
<reference evidence="12 13" key="1">
    <citation type="submission" date="2024-08" db="EMBL/GenBank/DDBJ databases">
        <title>Insights into the chromosomal genome structure of Flemingia macrophylla.</title>
        <authorList>
            <person name="Ding Y."/>
            <person name="Zhao Y."/>
            <person name="Bi W."/>
            <person name="Wu M."/>
            <person name="Zhao G."/>
            <person name="Gong Y."/>
            <person name="Li W."/>
            <person name="Zhang P."/>
        </authorList>
    </citation>
    <scope>NUCLEOTIDE SEQUENCE [LARGE SCALE GENOMIC DNA]</scope>
    <source>
        <strain evidence="12">DYQJB</strain>
        <tissue evidence="12">Leaf</tissue>
    </source>
</reference>
<dbReference type="GO" id="GO:0005634">
    <property type="term" value="C:nucleus"/>
    <property type="evidence" value="ECO:0007669"/>
    <property type="project" value="UniProtKB-SubCell"/>
</dbReference>
<dbReference type="InterPro" id="IPR018866">
    <property type="entry name" value="Znf-4CXXC_R1"/>
</dbReference>
<dbReference type="InterPro" id="IPR040221">
    <property type="entry name" value="CDCA7/CDA7L"/>
</dbReference>
<feature type="compositionally biased region" description="Basic and acidic residues" evidence="10">
    <location>
        <begin position="252"/>
        <end position="261"/>
    </location>
</feature>
<dbReference type="PANTHER" id="PTHR31169:SF8">
    <property type="entry name" value="ZINC-FINGER DOMAIN OF MONOAMINE-OXIDASE A REPRESSOR R1 PROTEIN"/>
    <property type="match status" value="1"/>
</dbReference>
<evidence type="ECO:0000256" key="10">
    <source>
        <dbReference type="SAM" id="MobiDB-lite"/>
    </source>
</evidence>
<feature type="compositionally biased region" description="Basic and acidic residues" evidence="10">
    <location>
        <begin position="373"/>
        <end position="389"/>
    </location>
</feature>
<keyword evidence="8" id="KW-0804">Transcription</keyword>
<evidence type="ECO:0000256" key="5">
    <source>
        <dbReference type="ARBA" id="ARBA00022553"/>
    </source>
</evidence>
<evidence type="ECO:0000256" key="6">
    <source>
        <dbReference type="ARBA" id="ARBA00022843"/>
    </source>
</evidence>
<dbReference type="InterPro" id="IPR028942">
    <property type="entry name" value="WHIM1_dom"/>
</dbReference>